<keyword evidence="2" id="KW-1133">Transmembrane helix</keyword>
<sequence length="292" mass="33418">ISAIYGSAEYNLGLRKNARFDKEKKHRNFEEIYELLSSNQISGVLIDGYVVGSRKNLFEKTFLRIYRVYDYSSVYGVVTGGNSTKLGKCFRDYIQQNIALIFQHVAENVEAIQESPEPLEVERSTGVFDSSSQLFRQNLMILLGALGVCILLGVVWEIIYRVKKRLKIQPQDNRQVNLLSTEITQMVTDLKSQVFKLALELKEKHKRQRRCHLTAKKNSRKYQYEQLEPSTKNSAKDSCEDEDLSSGIVAGPRMFQKAVGEQESLREQSPDPCLIENLAPFHVKGEKRESEA</sequence>
<evidence type="ECO:0000313" key="4">
    <source>
        <dbReference type="Proteomes" id="UP001159428"/>
    </source>
</evidence>
<proteinExistence type="predicted"/>
<keyword evidence="4" id="KW-1185">Reference proteome</keyword>
<dbReference type="Proteomes" id="UP001159428">
    <property type="component" value="Unassembled WGS sequence"/>
</dbReference>
<feature type="transmembrane region" description="Helical" evidence="2">
    <location>
        <begin position="139"/>
        <end position="159"/>
    </location>
</feature>
<dbReference type="AlphaFoldDB" id="A0AAU9XMB0"/>
<feature type="non-terminal residue" evidence="3">
    <location>
        <position position="1"/>
    </location>
</feature>
<keyword evidence="2" id="KW-0812">Transmembrane</keyword>
<evidence type="ECO:0000256" key="1">
    <source>
        <dbReference type="SAM" id="MobiDB-lite"/>
    </source>
</evidence>
<name>A0AAU9XMB0_9CNID</name>
<evidence type="ECO:0000256" key="2">
    <source>
        <dbReference type="SAM" id="Phobius"/>
    </source>
</evidence>
<organism evidence="3 4">
    <name type="scientific">Pocillopora meandrina</name>
    <dbReference type="NCBI Taxonomy" id="46732"/>
    <lineage>
        <taxon>Eukaryota</taxon>
        <taxon>Metazoa</taxon>
        <taxon>Cnidaria</taxon>
        <taxon>Anthozoa</taxon>
        <taxon>Hexacorallia</taxon>
        <taxon>Scleractinia</taxon>
        <taxon>Astrocoeniina</taxon>
        <taxon>Pocilloporidae</taxon>
        <taxon>Pocillopora</taxon>
    </lineage>
</organism>
<feature type="region of interest" description="Disordered" evidence="1">
    <location>
        <begin position="222"/>
        <end position="292"/>
    </location>
</feature>
<comment type="caution">
    <text evidence="3">The sequence shown here is derived from an EMBL/GenBank/DDBJ whole genome shotgun (WGS) entry which is preliminary data.</text>
</comment>
<feature type="compositionally biased region" description="Basic and acidic residues" evidence="1">
    <location>
        <begin position="283"/>
        <end position="292"/>
    </location>
</feature>
<protein>
    <submittedName>
        <fullName evidence="3">Uncharacterized protein</fullName>
    </submittedName>
</protein>
<dbReference type="EMBL" id="CALNXJ010000052">
    <property type="protein sequence ID" value="CAH3152977.1"/>
    <property type="molecule type" value="Genomic_DNA"/>
</dbReference>
<evidence type="ECO:0000313" key="3">
    <source>
        <dbReference type="EMBL" id="CAH3152977.1"/>
    </source>
</evidence>
<keyword evidence="2" id="KW-0472">Membrane</keyword>
<reference evidence="3 4" key="1">
    <citation type="submission" date="2022-05" db="EMBL/GenBank/DDBJ databases">
        <authorList>
            <consortium name="Genoscope - CEA"/>
            <person name="William W."/>
        </authorList>
    </citation>
    <scope>NUCLEOTIDE SEQUENCE [LARGE SCALE GENOMIC DNA]</scope>
</reference>
<gene>
    <name evidence="3" type="ORF">PMEA_00026899</name>
</gene>
<accession>A0AAU9XMB0</accession>